<evidence type="ECO:0000313" key="1">
    <source>
        <dbReference type="EMBL" id="GAI64907.1"/>
    </source>
</evidence>
<gene>
    <name evidence="1" type="ORF">S12H4_10666</name>
</gene>
<reference evidence="1" key="1">
    <citation type="journal article" date="2014" name="Front. Microbiol.">
        <title>High frequency of phylogenetically diverse reductive dehalogenase-homologous genes in deep subseafloor sedimentary metagenomes.</title>
        <authorList>
            <person name="Kawai M."/>
            <person name="Futagami T."/>
            <person name="Toyoda A."/>
            <person name="Takaki Y."/>
            <person name="Nishi S."/>
            <person name="Hori S."/>
            <person name="Arai W."/>
            <person name="Tsubouchi T."/>
            <person name="Morono Y."/>
            <person name="Uchiyama I."/>
            <person name="Ito T."/>
            <person name="Fujiyama A."/>
            <person name="Inagaki F."/>
            <person name="Takami H."/>
        </authorList>
    </citation>
    <scope>NUCLEOTIDE SEQUENCE</scope>
    <source>
        <strain evidence="1">Expedition CK06-06</strain>
    </source>
</reference>
<sequence length="64" mass="6985">LISEMTNVPECTHTIAMPSRKAASEAPIIAKLFVAAKLEFLPPVVIRRYSEAVTISQNISKSSK</sequence>
<organism evidence="1">
    <name type="scientific">marine sediment metagenome</name>
    <dbReference type="NCBI Taxonomy" id="412755"/>
    <lineage>
        <taxon>unclassified sequences</taxon>
        <taxon>metagenomes</taxon>
        <taxon>ecological metagenomes</taxon>
    </lineage>
</organism>
<dbReference type="EMBL" id="BARW01004609">
    <property type="protein sequence ID" value="GAI64907.1"/>
    <property type="molecule type" value="Genomic_DNA"/>
</dbReference>
<proteinExistence type="predicted"/>
<comment type="caution">
    <text evidence="1">The sequence shown here is derived from an EMBL/GenBank/DDBJ whole genome shotgun (WGS) entry which is preliminary data.</text>
</comment>
<dbReference type="AlphaFoldDB" id="X1Q8T6"/>
<name>X1Q8T6_9ZZZZ</name>
<protein>
    <submittedName>
        <fullName evidence="1">Uncharacterized protein</fullName>
    </submittedName>
</protein>
<feature type="non-terminal residue" evidence="1">
    <location>
        <position position="1"/>
    </location>
</feature>
<accession>X1Q8T6</accession>